<sequence length="573" mass="61168">MSFGAASYKTAKEAFVADGTGSSVAHVNLLSLSAVLSVALHVVLLKRLPPPFTRGLPLFFLSLLTLILPLLLAITLFAPSPARYSAALAVLTAAAFLLPVRESGTPLPSSAADAQDRRAHAVAPLPALTTYRAHMLLMTALCILAVDFKVFPRMLAKCETYGASLMDIGVGSFVFSQGIAAAHPLIRDPAHLAAPLPPKLARAARKAAPILALGLVRVLLVKGTEYPEHVTEYGVHWNFFLTLALLPVLQILLHPLLAQHILSIPALGFTLCAAHQLLLSAGLATYILTAPRTASLLSANREGILSLPGYLALHVLGLAAGTAVLPPSPSAFRRMLARRSGARRKKDDDYDSSDGDEGAEGKDVKVKGRDGAGEALYRENDKTATVLFAWSLIYWSALGACMFLGIGTGISRRMVNAQYILWTAAYNTTFLLLYLALDLLLCPSPLSTSVYDPVSHLKVRARANTHDGRAAPAAPRLLDAVNRNGLAFFLLVRRPFVLPAYSPSSRVPPPAPFSSPRPRHILTPHTQANLATGAVNLSMQTLYASDATALAVLALYASALCAFAWALADRRLL</sequence>
<organism evidence="1 2">
    <name type="scientific">Vararia minispora EC-137</name>
    <dbReference type="NCBI Taxonomy" id="1314806"/>
    <lineage>
        <taxon>Eukaryota</taxon>
        <taxon>Fungi</taxon>
        <taxon>Dikarya</taxon>
        <taxon>Basidiomycota</taxon>
        <taxon>Agaricomycotina</taxon>
        <taxon>Agaricomycetes</taxon>
        <taxon>Russulales</taxon>
        <taxon>Lachnocladiaceae</taxon>
        <taxon>Vararia</taxon>
    </lineage>
</organism>
<evidence type="ECO:0000313" key="2">
    <source>
        <dbReference type="Proteomes" id="UP000814128"/>
    </source>
</evidence>
<name>A0ACB8QIY9_9AGAM</name>
<comment type="caution">
    <text evidence="1">The sequence shown here is derived from an EMBL/GenBank/DDBJ whole genome shotgun (WGS) entry which is preliminary data.</text>
</comment>
<dbReference type="EMBL" id="MU273567">
    <property type="protein sequence ID" value="KAI0031804.1"/>
    <property type="molecule type" value="Genomic_DNA"/>
</dbReference>
<reference evidence="1" key="2">
    <citation type="journal article" date="2022" name="New Phytol.">
        <title>Evolutionary transition to the ectomycorrhizal habit in the genomes of a hyperdiverse lineage of mushroom-forming fungi.</title>
        <authorList>
            <person name="Looney B."/>
            <person name="Miyauchi S."/>
            <person name="Morin E."/>
            <person name="Drula E."/>
            <person name="Courty P.E."/>
            <person name="Kohler A."/>
            <person name="Kuo A."/>
            <person name="LaButti K."/>
            <person name="Pangilinan J."/>
            <person name="Lipzen A."/>
            <person name="Riley R."/>
            <person name="Andreopoulos W."/>
            <person name="He G."/>
            <person name="Johnson J."/>
            <person name="Nolan M."/>
            <person name="Tritt A."/>
            <person name="Barry K.W."/>
            <person name="Grigoriev I.V."/>
            <person name="Nagy L.G."/>
            <person name="Hibbett D."/>
            <person name="Henrissat B."/>
            <person name="Matheny P.B."/>
            <person name="Labbe J."/>
            <person name="Martin F.M."/>
        </authorList>
    </citation>
    <scope>NUCLEOTIDE SEQUENCE</scope>
    <source>
        <strain evidence="1">EC-137</strain>
    </source>
</reference>
<proteinExistence type="predicted"/>
<reference evidence="1" key="1">
    <citation type="submission" date="2021-02" db="EMBL/GenBank/DDBJ databases">
        <authorList>
            <consortium name="DOE Joint Genome Institute"/>
            <person name="Ahrendt S."/>
            <person name="Looney B.P."/>
            <person name="Miyauchi S."/>
            <person name="Morin E."/>
            <person name="Drula E."/>
            <person name="Courty P.E."/>
            <person name="Chicoki N."/>
            <person name="Fauchery L."/>
            <person name="Kohler A."/>
            <person name="Kuo A."/>
            <person name="Labutti K."/>
            <person name="Pangilinan J."/>
            <person name="Lipzen A."/>
            <person name="Riley R."/>
            <person name="Andreopoulos W."/>
            <person name="He G."/>
            <person name="Johnson J."/>
            <person name="Barry K.W."/>
            <person name="Grigoriev I.V."/>
            <person name="Nagy L."/>
            <person name="Hibbett D."/>
            <person name="Henrissat B."/>
            <person name="Matheny P.B."/>
            <person name="Labbe J."/>
            <person name="Martin F."/>
        </authorList>
    </citation>
    <scope>NUCLEOTIDE SEQUENCE</scope>
    <source>
        <strain evidence="1">EC-137</strain>
    </source>
</reference>
<protein>
    <submittedName>
        <fullName evidence="1">GWT1-domain-containing protein</fullName>
    </submittedName>
</protein>
<dbReference type="Proteomes" id="UP000814128">
    <property type="component" value="Unassembled WGS sequence"/>
</dbReference>
<gene>
    <name evidence="1" type="ORF">K488DRAFT_78874</name>
</gene>
<accession>A0ACB8QIY9</accession>
<keyword evidence="2" id="KW-1185">Reference proteome</keyword>
<evidence type="ECO:0000313" key="1">
    <source>
        <dbReference type="EMBL" id="KAI0031804.1"/>
    </source>
</evidence>